<keyword evidence="6" id="KW-0732">Signal</keyword>
<feature type="signal peptide" evidence="6">
    <location>
        <begin position="1"/>
        <end position="18"/>
    </location>
</feature>
<accession>A0A1I7RK96</accession>
<dbReference type="WBParaSite" id="BXY_0112900.1">
    <property type="protein sequence ID" value="BXY_0112900.1"/>
    <property type="gene ID" value="BXY_0112900"/>
</dbReference>
<keyword evidence="3" id="KW-0328">Glycosyltransferase</keyword>
<evidence type="ECO:0000313" key="10">
    <source>
        <dbReference type="Proteomes" id="UP000659654"/>
    </source>
</evidence>
<dbReference type="Proteomes" id="UP000659654">
    <property type="component" value="Unassembled WGS sequence"/>
</dbReference>
<dbReference type="SMR" id="A0A1I7RK96"/>
<evidence type="ECO:0000313" key="11">
    <source>
        <dbReference type="WBParaSite" id="BXY_0112900.1"/>
    </source>
</evidence>
<dbReference type="eggNOG" id="KOG1192">
    <property type="taxonomic scope" value="Eukaryota"/>
</dbReference>
<reference evidence="11" key="1">
    <citation type="submission" date="2016-11" db="UniProtKB">
        <authorList>
            <consortium name="WormBaseParasite"/>
        </authorList>
    </citation>
    <scope>IDENTIFICATION</scope>
</reference>
<name>A0A1I7RK96_BURXY</name>
<evidence type="ECO:0000313" key="8">
    <source>
        <dbReference type="EMBL" id="CAG9131410.1"/>
    </source>
</evidence>
<dbReference type="GO" id="GO:0015020">
    <property type="term" value="F:glucuronosyltransferase activity"/>
    <property type="evidence" value="ECO:0007669"/>
    <property type="project" value="UniProtKB-EC"/>
</dbReference>
<dbReference type="InterPro" id="IPR050271">
    <property type="entry name" value="UDP-glycosyltransferase"/>
</dbReference>
<comment type="catalytic activity">
    <reaction evidence="5">
        <text>glucuronate acceptor + UDP-alpha-D-glucuronate = acceptor beta-D-glucuronoside + UDP + H(+)</text>
        <dbReference type="Rhea" id="RHEA:21032"/>
        <dbReference type="ChEBI" id="CHEBI:15378"/>
        <dbReference type="ChEBI" id="CHEBI:58052"/>
        <dbReference type="ChEBI" id="CHEBI:58223"/>
        <dbReference type="ChEBI" id="CHEBI:132367"/>
        <dbReference type="ChEBI" id="CHEBI:132368"/>
        <dbReference type="EC" id="2.4.1.17"/>
    </reaction>
</comment>
<proteinExistence type="inferred from homology"/>
<protein>
    <recommendedName>
        <fullName evidence="2">glucuronosyltransferase</fullName>
        <ecNumber evidence="2">2.4.1.17</ecNumber>
    </recommendedName>
</protein>
<dbReference type="EMBL" id="CAJFCV020000006">
    <property type="protein sequence ID" value="CAG9131410.1"/>
    <property type="molecule type" value="Genomic_DNA"/>
</dbReference>
<sequence length="523" mass="59718">MILPFLFPLFLLFSAAEAAKFLFYNPVNIGASLSHRLFIDKLADLLVDSGHEVVNYMPTMVDHDEGKMKRKARVLEWKAKELEPKQGAFSRNVWTKEDDFWSYFNFTAIAAFSEPFGKLCDLQMADDSIIEKLKAEKFDLGMSENFDPCGFVLFKRLGIKYAPVFSTTPSNFQFEQWGIPAPLSFIPSWQGVFTNPATFKDRVLTEISELYNAILFNWLHSGRIVDQQGYGTYEEILAGSQVFFVNSDEFVDFPRPISEKVVYIGGFGLDKIKDIPKNQEVQKVIDSSKKVFLISFGAYVNSSSIPEATKNDFLEAFKQFPDTTFIWRYQTPNDGFGKGIKNLELREWLPQRQILNGEKTVGFISHCGMNSMSEANFFGVPMICIPFYGDQFRNVKALIQRKIGLELPKKSVNKENLVKVLGELINKKDYYNQAKTLSKLIKAKPLSATDRFVKYAELAAKFNLHEVLDLPGKSLNFVQYYNLDVKIFLFTVFSSILFTIQRTLRALLSLCISSPKGKKLKKN</sequence>
<dbReference type="PANTHER" id="PTHR48043">
    <property type="entry name" value="EG:EG0003.4 PROTEIN-RELATED"/>
    <property type="match status" value="1"/>
</dbReference>
<keyword evidence="4" id="KW-0808">Transferase</keyword>
<dbReference type="InterPro" id="IPR002213">
    <property type="entry name" value="UDP_glucos_trans"/>
</dbReference>
<evidence type="ECO:0000256" key="1">
    <source>
        <dbReference type="ARBA" id="ARBA00009995"/>
    </source>
</evidence>
<dbReference type="Proteomes" id="UP000582659">
    <property type="component" value="Unassembled WGS sequence"/>
</dbReference>
<keyword evidence="10" id="KW-1185">Reference proteome</keyword>
<reference evidence="8" key="2">
    <citation type="submission" date="2020-08" db="EMBL/GenBank/DDBJ databases">
        <authorList>
            <person name="Kikuchi T."/>
        </authorList>
    </citation>
    <scope>NUCLEOTIDE SEQUENCE</scope>
    <source>
        <strain evidence="7">Ka4C1</strain>
    </source>
</reference>
<dbReference type="CDD" id="cd03784">
    <property type="entry name" value="GT1_Gtf-like"/>
    <property type="match status" value="1"/>
</dbReference>
<dbReference type="PANTHER" id="PTHR48043:SF23">
    <property type="entry name" value="UDP-GLUCURONOSYLTRANSFERASE"/>
    <property type="match status" value="1"/>
</dbReference>
<evidence type="ECO:0000256" key="2">
    <source>
        <dbReference type="ARBA" id="ARBA00012544"/>
    </source>
</evidence>
<dbReference type="SUPFAM" id="SSF53756">
    <property type="entry name" value="UDP-Glycosyltransferase/glycogen phosphorylase"/>
    <property type="match status" value="1"/>
</dbReference>
<feature type="chain" id="PRO_5035359136" description="glucuronosyltransferase" evidence="6">
    <location>
        <begin position="19"/>
        <end position="523"/>
    </location>
</feature>
<evidence type="ECO:0000256" key="4">
    <source>
        <dbReference type="ARBA" id="ARBA00022679"/>
    </source>
</evidence>
<evidence type="ECO:0000313" key="7">
    <source>
        <dbReference type="EMBL" id="CAD5235188.1"/>
    </source>
</evidence>
<evidence type="ECO:0000256" key="3">
    <source>
        <dbReference type="ARBA" id="ARBA00022676"/>
    </source>
</evidence>
<dbReference type="Pfam" id="PF00201">
    <property type="entry name" value="UDPGT"/>
    <property type="match status" value="1"/>
</dbReference>
<dbReference type="Proteomes" id="UP000095284">
    <property type="component" value="Unplaced"/>
</dbReference>
<evidence type="ECO:0000256" key="6">
    <source>
        <dbReference type="SAM" id="SignalP"/>
    </source>
</evidence>
<organism evidence="9 11">
    <name type="scientific">Bursaphelenchus xylophilus</name>
    <name type="common">Pinewood nematode worm</name>
    <name type="synonym">Aphelenchoides xylophilus</name>
    <dbReference type="NCBI Taxonomy" id="6326"/>
    <lineage>
        <taxon>Eukaryota</taxon>
        <taxon>Metazoa</taxon>
        <taxon>Ecdysozoa</taxon>
        <taxon>Nematoda</taxon>
        <taxon>Chromadorea</taxon>
        <taxon>Rhabditida</taxon>
        <taxon>Tylenchina</taxon>
        <taxon>Tylenchomorpha</taxon>
        <taxon>Aphelenchoidea</taxon>
        <taxon>Aphelenchoididae</taxon>
        <taxon>Bursaphelenchus</taxon>
    </lineage>
</organism>
<dbReference type="AlphaFoldDB" id="A0A1I7RK96"/>
<dbReference type="EC" id="2.4.1.17" evidence="2"/>
<dbReference type="Gene3D" id="3.40.50.2000">
    <property type="entry name" value="Glycogen Phosphorylase B"/>
    <property type="match status" value="1"/>
</dbReference>
<dbReference type="OrthoDB" id="5835829at2759"/>
<evidence type="ECO:0000256" key="5">
    <source>
        <dbReference type="ARBA" id="ARBA00047475"/>
    </source>
</evidence>
<dbReference type="FunFam" id="3.40.50.2000:FF:000021">
    <property type="entry name" value="UDP-glucuronosyltransferase"/>
    <property type="match status" value="1"/>
</dbReference>
<comment type="similarity">
    <text evidence="1">Belongs to the UDP-glycosyltransferase family.</text>
</comment>
<evidence type="ECO:0000313" key="9">
    <source>
        <dbReference type="Proteomes" id="UP000095284"/>
    </source>
</evidence>
<gene>
    <name evidence="7" type="ORF">BXYJ_LOCUS15279</name>
</gene>
<dbReference type="EMBL" id="CAJFDI010000006">
    <property type="protein sequence ID" value="CAD5235188.1"/>
    <property type="molecule type" value="Genomic_DNA"/>
</dbReference>